<comment type="caution">
    <text evidence="3">The sequence shown here is derived from an EMBL/GenBank/DDBJ whole genome shotgun (WGS) entry which is preliminary data.</text>
</comment>
<evidence type="ECO:0000313" key="3">
    <source>
        <dbReference type="EMBL" id="PTM97367.1"/>
    </source>
</evidence>
<gene>
    <name evidence="3" type="ORF">C7449_102238</name>
</gene>
<evidence type="ECO:0000313" key="4">
    <source>
        <dbReference type="Proteomes" id="UP000241247"/>
    </source>
</evidence>
<dbReference type="Pfam" id="PF08327">
    <property type="entry name" value="AHSA1"/>
    <property type="match status" value="1"/>
</dbReference>
<evidence type="ECO:0000256" key="1">
    <source>
        <dbReference type="ARBA" id="ARBA00006817"/>
    </source>
</evidence>
<dbReference type="CDD" id="cd07814">
    <property type="entry name" value="SRPBCC_CalC_Aha1-like"/>
    <property type="match status" value="1"/>
</dbReference>
<dbReference type="EMBL" id="PZZZ01000002">
    <property type="protein sequence ID" value="PTM97367.1"/>
    <property type="molecule type" value="Genomic_DNA"/>
</dbReference>
<keyword evidence="4" id="KW-1185">Reference proteome</keyword>
<dbReference type="OrthoDB" id="9805228at2"/>
<dbReference type="SUPFAM" id="SSF55961">
    <property type="entry name" value="Bet v1-like"/>
    <property type="match status" value="1"/>
</dbReference>
<comment type="similarity">
    <text evidence="1">Belongs to the AHA1 family.</text>
</comment>
<dbReference type="InterPro" id="IPR013538">
    <property type="entry name" value="ASHA1/2-like_C"/>
</dbReference>
<dbReference type="RefSeq" id="WP_108001655.1">
    <property type="nucleotide sequence ID" value="NZ_JBHEEX010000001.1"/>
</dbReference>
<dbReference type="Gene3D" id="3.30.530.20">
    <property type="match status" value="1"/>
</dbReference>
<evidence type="ECO:0000259" key="2">
    <source>
        <dbReference type="Pfam" id="PF08327"/>
    </source>
</evidence>
<name>A0A2T5BEF4_MYCDI</name>
<protein>
    <submittedName>
        <fullName evidence="3">Uncharacterized protein YndB with AHSA1/START domain</fullName>
    </submittedName>
</protein>
<dbReference type="InterPro" id="IPR023393">
    <property type="entry name" value="START-like_dom_sf"/>
</dbReference>
<dbReference type="Proteomes" id="UP000241247">
    <property type="component" value="Unassembled WGS sequence"/>
</dbReference>
<feature type="domain" description="Activator of Hsp90 ATPase homologue 1/2-like C-terminal" evidence="2">
    <location>
        <begin position="20"/>
        <end position="148"/>
    </location>
</feature>
<organism evidence="3 4">
    <name type="scientific">Mycoplana dimorpha</name>
    <dbReference type="NCBI Taxonomy" id="28320"/>
    <lineage>
        <taxon>Bacteria</taxon>
        <taxon>Pseudomonadati</taxon>
        <taxon>Pseudomonadota</taxon>
        <taxon>Alphaproteobacteria</taxon>
        <taxon>Hyphomicrobiales</taxon>
        <taxon>Rhizobiaceae</taxon>
        <taxon>Mycoplana</taxon>
    </lineage>
</organism>
<proteinExistence type="inferred from homology"/>
<reference evidence="3 4" key="1">
    <citation type="submission" date="2018-04" db="EMBL/GenBank/DDBJ databases">
        <title>Genomic Encyclopedia of Type Strains, Phase IV (KMG-IV): sequencing the most valuable type-strain genomes for metagenomic binning, comparative biology and taxonomic classification.</title>
        <authorList>
            <person name="Goeker M."/>
        </authorList>
    </citation>
    <scope>NUCLEOTIDE SEQUENCE [LARGE SCALE GENOMIC DNA]</scope>
    <source>
        <strain evidence="3 4">DSM 7138</strain>
    </source>
</reference>
<dbReference type="AlphaFoldDB" id="A0A2T5BEF4"/>
<accession>A0A2T5BEF4</accession>
<sequence>MTAVESTNELELTVNHRIAASRERVFGAWLSPQMLAQFMRPCDGEGMEARVENDPVVGGRFSIVMKLDSGKEVPHAGTYLEIDPHSRLAFTWGSPHSLDDSVVTIDFTAVDSRTTEIALRQVKFASEQARDGHIAGWTQILGKLSAILA</sequence>